<proteinExistence type="predicted"/>
<accession>A0ABP5QNI8</accession>
<dbReference type="Proteomes" id="UP001501474">
    <property type="component" value="Unassembled WGS sequence"/>
</dbReference>
<gene>
    <name evidence="1" type="ORF">GCM10010104_36700</name>
</gene>
<dbReference type="PROSITE" id="PS51257">
    <property type="entry name" value="PROKAR_LIPOPROTEIN"/>
    <property type="match status" value="1"/>
</dbReference>
<name>A0ABP5QNI8_9ACTN</name>
<evidence type="ECO:0000313" key="2">
    <source>
        <dbReference type="Proteomes" id="UP001501474"/>
    </source>
</evidence>
<keyword evidence="2" id="KW-1185">Reference proteome</keyword>
<comment type="caution">
    <text evidence="1">The sequence shown here is derived from an EMBL/GenBank/DDBJ whole genome shotgun (WGS) entry which is preliminary data.</text>
</comment>
<reference evidence="2" key="1">
    <citation type="journal article" date="2019" name="Int. J. Syst. Evol. Microbiol.">
        <title>The Global Catalogue of Microorganisms (GCM) 10K type strain sequencing project: providing services to taxonomists for standard genome sequencing and annotation.</title>
        <authorList>
            <consortium name="The Broad Institute Genomics Platform"/>
            <consortium name="The Broad Institute Genome Sequencing Center for Infectious Disease"/>
            <person name="Wu L."/>
            <person name="Ma J."/>
        </authorList>
    </citation>
    <scope>NUCLEOTIDE SEQUENCE [LARGE SCALE GENOMIC DNA]</scope>
    <source>
        <strain evidence="2">JCM 3053</strain>
    </source>
</reference>
<organism evidence="1 2">
    <name type="scientific">Streptomyces indiaensis</name>
    <dbReference type="NCBI Taxonomy" id="284033"/>
    <lineage>
        <taxon>Bacteria</taxon>
        <taxon>Bacillati</taxon>
        <taxon>Actinomycetota</taxon>
        <taxon>Actinomycetes</taxon>
        <taxon>Kitasatosporales</taxon>
        <taxon>Streptomycetaceae</taxon>
        <taxon>Streptomyces</taxon>
    </lineage>
</organism>
<dbReference type="EMBL" id="BAAART010000074">
    <property type="protein sequence ID" value="GAA2238314.1"/>
    <property type="molecule type" value="Genomic_DNA"/>
</dbReference>
<sequence>MRLSELLAFPAWPVGGFQGVTVVGAGCPVSAVSYAPLLNKQFEWRGDADGWQRMDAHGPVSA</sequence>
<evidence type="ECO:0000313" key="1">
    <source>
        <dbReference type="EMBL" id="GAA2238314.1"/>
    </source>
</evidence>
<protein>
    <submittedName>
        <fullName evidence="1">Uncharacterized protein</fullName>
    </submittedName>
</protein>